<feature type="transmembrane region" description="Helical" evidence="1">
    <location>
        <begin position="553"/>
        <end position="572"/>
    </location>
</feature>
<evidence type="ECO:0000313" key="4">
    <source>
        <dbReference type="Proteomes" id="UP000596902"/>
    </source>
</evidence>
<keyword evidence="2" id="KW-0732">Signal</keyword>
<organism evidence="3 4">
    <name type="scientific">Alternaria burnsii</name>
    <dbReference type="NCBI Taxonomy" id="1187904"/>
    <lineage>
        <taxon>Eukaryota</taxon>
        <taxon>Fungi</taxon>
        <taxon>Dikarya</taxon>
        <taxon>Ascomycota</taxon>
        <taxon>Pezizomycotina</taxon>
        <taxon>Dothideomycetes</taxon>
        <taxon>Pleosporomycetidae</taxon>
        <taxon>Pleosporales</taxon>
        <taxon>Pleosporineae</taxon>
        <taxon>Pleosporaceae</taxon>
        <taxon>Alternaria</taxon>
        <taxon>Alternaria sect. Alternaria</taxon>
    </lineage>
</organism>
<comment type="caution">
    <text evidence="3">The sequence shown here is derived from an EMBL/GenBank/DDBJ whole genome shotgun (WGS) entry which is preliminary data.</text>
</comment>
<keyword evidence="1" id="KW-0472">Membrane</keyword>
<name>A0A8H7EII5_9PLEO</name>
<protein>
    <submittedName>
        <fullName evidence="3">Uncharacterized protein</fullName>
    </submittedName>
</protein>
<dbReference type="EMBL" id="JAAABM010000002">
    <property type="protein sequence ID" value="KAF7680073.1"/>
    <property type="molecule type" value="Genomic_DNA"/>
</dbReference>
<dbReference type="AlphaFoldDB" id="A0A8H7EII5"/>
<evidence type="ECO:0000313" key="3">
    <source>
        <dbReference type="EMBL" id="KAF7680073.1"/>
    </source>
</evidence>
<feature type="non-terminal residue" evidence="3">
    <location>
        <position position="1"/>
    </location>
</feature>
<evidence type="ECO:0000256" key="1">
    <source>
        <dbReference type="SAM" id="Phobius"/>
    </source>
</evidence>
<dbReference type="GeneID" id="62199949"/>
<gene>
    <name evidence="3" type="ORF">GT037_001724</name>
</gene>
<dbReference type="RefSeq" id="XP_038790063.1">
    <property type="nucleotide sequence ID" value="XM_038926771.1"/>
</dbReference>
<reference evidence="3" key="2">
    <citation type="submission" date="2020-08" db="EMBL/GenBank/DDBJ databases">
        <title>Draft Genome Sequence of Cumin Blight Pathogen Alternaria burnsii.</title>
        <authorList>
            <person name="Feng Z."/>
        </authorList>
    </citation>
    <scope>NUCLEOTIDE SEQUENCE</scope>
    <source>
        <strain evidence="3">CBS107.38</strain>
    </source>
</reference>
<feature type="chain" id="PRO_5034559413" evidence="2">
    <location>
        <begin position="21"/>
        <end position="711"/>
    </location>
</feature>
<reference evidence="3" key="1">
    <citation type="submission" date="2020-01" db="EMBL/GenBank/DDBJ databases">
        <authorList>
            <person name="Feng Z.H.Z."/>
        </authorList>
    </citation>
    <scope>NUCLEOTIDE SEQUENCE</scope>
    <source>
        <strain evidence="3">CBS107.38</strain>
    </source>
</reference>
<keyword evidence="1" id="KW-0812">Transmembrane</keyword>
<feature type="signal peptide" evidence="2">
    <location>
        <begin position="1"/>
        <end position="20"/>
    </location>
</feature>
<proteinExistence type="predicted"/>
<keyword evidence="1" id="KW-1133">Transmembrane helix</keyword>
<keyword evidence="4" id="KW-1185">Reference proteome</keyword>
<dbReference type="Proteomes" id="UP000596902">
    <property type="component" value="Unassembled WGS sequence"/>
</dbReference>
<sequence length="711" mass="80547">MTTLMASLLWLLACLSCVSAVPVEVFASNDTSILRRGTTNALQYPYSLQLLLSVAGVHQYRWFIYQGPQGIAVDPCQDHDGQMPAEFKRVFYGSMFQDEDDAINHPPFPDRKVYTKIEYSNYDDCKYIGTGIDAGQFRCGDHYIIDCAKDPGYDEATMKCDDDQLPKFHRGSNDIFYLLHQSNTFYQISQHSLTSYDQSTQRFTRMMTSWFTFLVGITACLGFALAAPVEEAASDVTPGVLRGQGPYPYSLQIQVSEVKPFYYVWDIFQGPSGIAVYPCGDTRFEKVYHGEPGWHTDKLDMVQPPFPQNYEPFVPEFDVKIKYGSRNNCVYHATGVDPGQFHCGDEYIVDCKKDFSLFVYFYLTTELHCHHSNEQTYKPLTMFAWFTFLIYVSASLLLGYSLAIPMQNLSMELHNNRTTHGLQAEGYTNSIQIMLDRESYRDYYWELFVGPYGKKANPCGTNHKPFRLAAMSGVFDYGRNDIGHPPNPPAMELSFVDNSKNECKWKTDGGGDPGQLICGDWMIMDCERDASWNDGAINCHGFSVHRGWAYTKMLFSLFISIVAFLLGTASAYPTEDPVTQDFYDASIQVLLNRASGTEYYWEMFQGPSGKLFSPVPILIRSNLPPSMAPTITGETPSTIPRVLLLRQVFQIDIVTSLQLVLGEMLGNHFWWLFQGPQGIAVDMCGLDEQFELLKLWPHPGTANIDSPPFQL</sequence>
<evidence type="ECO:0000256" key="2">
    <source>
        <dbReference type="SAM" id="SignalP"/>
    </source>
</evidence>
<accession>A0A8H7EII5</accession>
<feature type="transmembrane region" description="Helical" evidence="1">
    <location>
        <begin position="382"/>
        <end position="403"/>
    </location>
</feature>